<feature type="transmembrane region" description="Helical" evidence="6">
    <location>
        <begin position="188"/>
        <end position="208"/>
    </location>
</feature>
<feature type="transmembrane region" description="Helical" evidence="6">
    <location>
        <begin position="63"/>
        <end position="86"/>
    </location>
</feature>
<protein>
    <submittedName>
        <fullName evidence="10">ABC transporter permease</fullName>
    </submittedName>
</protein>
<dbReference type="EMBL" id="LDRB01000077">
    <property type="protein sequence ID" value="KTR38486.1"/>
    <property type="molecule type" value="Genomic_DNA"/>
</dbReference>
<proteinExistence type="inferred from homology"/>
<gene>
    <name evidence="9" type="ORF">NS263_13415</name>
    <name evidence="10" type="ORF">NS359_07135</name>
</gene>
<dbReference type="PROSITE" id="PS50928">
    <property type="entry name" value="ABC_TM1"/>
    <property type="match status" value="1"/>
</dbReference>
<dbReference type="PATRIC" id="fig|465820.3.peg.2924"/>
<evidence type="ECO:0000256" key="2">
    <source>
        <dbReference type="ARBA" id="ARBA00022448"/>
    </source>
</evidence>
<evidence type="ECO:0000256" key="4">
    <source>
        <dbReference type="ARBA" id="ARBA00022989"/>
    </source>
</evidence>
<dbReference type="Proteomes" id="UP000072763">
    <property type="component" value="Unassembled WGS sequence"/>
</dbReference>
<feature type="region of interest" description="Disordered" evidence="7">
    <location>
        <begin position="216"/>
        <end position="242"/>
    </location>
</feature>
<dbReference type="InterPro" id="IPR035906">
    <property type="entry name" value="MetI-like_sf"/>
</dbReference>
<dbReference type="SUPFAM" id="SSF161098">
    <property type="entry name" value="MetI-like"/>
    <property type="match status" value="1"/>
</dbReference>
<keyword evidence="2 6" id="KW-0813">Transport</keyword>
<feature type="transmembrane region" description="Helical" evidence="6">
    <location>
        <begin position="92"/>
        <end position="111"/>
    </location>
</feature>
<evidence type="ECO:0000313" key="9">
    <source>
        <dbReference type="EMBL" id="KTR38486.1"/>
    </source>
</evidence>
<evidence type="ECO:0000313" key="10">
    <source>
        <dbReference type="EMBL" id="KTR52226.1"/>
    </source>
</evidence>
<dbReference type="PANTHER" id="PTHR30177:SF33">
    <property type="entry name" value="POSSIBLE OSMOPROTECTANT (GLYCINE BETAINE_CARNITINE_CHOLINE_L-PROLINE) TRANSPORT INTEGRAL MEMBRANE PROTEIN ABC TRANSPORTER PROZ"/>
    <property type="match status" value="1"/>
</dbReference>
<organism evidence="10 11">
    <name type="scientific">Curtobacterium oceanosedimentum</name>
    <dbReference type="NCBI Taxonomy" id="465820"/>
    <lineage>
        <taxon>Bacteria</taxon>
        <taxon>Bacillati</taxon>
        <taxon>Actinomycetota</taxon>
        <taxon>Actinomycetes</taxon>
        <taxon>Micrococcales</taxon>
        <taxon>Microbacteriaceae</taxon>
        <taxon>Curtobacterium</taxon>
    </lineage>
</organism>
<keyword evidence="4 6" id="KW-1133">Transmembrane helix</keyword>
<evidence type="ECO:0000256" key="1">
    <source>
        <dbReference type="ARBA" id="ARBA00004141"/>
    </source>
</evidence>
<evidence type="ECO:0000259" key="8">
    <source>
        <dbReference type="PROSITE" id="PS50928"/>
    </source>
</evidence>
<dbReference type="EMBL" id="LDRC01000034">
    <property type="protein sequence ID" value="KTR52226.1"/>
    <property type="molecule type" value="Genomic_DNA"/>
</dbReference>
<name>A0A147DRC9_9MICO</name>
<dbReference type="InterPro" id="IPR000515">
    <property type="entry name" value="MetI-like"/>
</dbReference>
<feature type="domain" description="ABC transmembrane type-1" evidence="8">
    <location>
        <begin position="26"/>
        <end position="205"/>
    </location>
</feature>
<sequence length="242" mass="25015">MIIAQAFGWVFDPANYTGFNAIPGRLWEHVWITLLAVAIASVIAVPIGYAIGHTGRARGLSIALSGGIRALPTLGVLSLFGLLLGIGLEAPLLALVVLAIPSVLAGAYAGIESVDPVTIDAAKAQGMTGWQVLWKVEVPLGLPLLIGGVRSAVLQVVATATLAAYVGAGGLGGYFFLGLKTQDYAEMLGASVLVIALAIAFEIVFAALQRASVPKGTLDPSARQRQGSRERARNPIPEGNPS</sequence>
<dbReference type="OrthoDB" id="5244012at2"/>
<dbReference type="RefSeq" id="WP_058729768.1">
    <property type="nucleotide sequence ID" value="NZ_LDRB01000077.1"/>
</dbReference>
<dbReference type="Pfam" id="PF00528">
    <property type="entry name" value="BPD_transp_1"/>
    <property type="match status" value="1"/>
</dbReference>
<comment type="similarity">
    <text evidence="6">Belongs to the binding-protein-dependent transport system permease family.</text>
</comment>
<dbReference type="AlphaFoldDB" id="A0A147DRC9"/>
<evidence type="ECO:0000256" key="6">
    <source>
        <dbReference type="RuleBase" id="RU363032"/>
    </source>
</evidence>
<evidence type="ECO:0000256" key="3">
    <source>
        <dbReference type="ARBA" id="ARBA00022692"/>
    </source>
</evidence>
<dbReference type="GO" id="GO:0031460">
    <property type="term" value="P:glycine betaine transport"/>
    <property type="evidence" value="ECO:0007669"/>
    <property type="project" value="TreeGrafter"/>
</dbReference>
<dbReference type="Proteomes" id="UP000078335">
    <property type="component" value="Unassembled WGS sequence"/>
</dbReference>
<feature type="transmembrane region" description="Helical" evidence="6">
    <location>
        <begin position="152"/>
        <end position="176"/>
    </location>
</feature>
<feature type="transmembrane region" description="Helical" evidence="6">
    <location>
        <begin position="30"/>
        <end position="51"/>
    </location>
</feature>
<accession>A0A147DRC9</accession>
<dbReference type="STRING" id="465820.NS263_13415"/>
<keyword evidence="3 6" id="KW-0812">Transmembrane</keyword>
<evidence type="ECO:0000256" key="7">
    <source>
        <dbReference type="SAM" id="MobiDB-lite"/>
    </source>
</evidence>
<dbReference type="Gene3D" id="1.10.3720.10">
    <property type="entry name" value="MetI-like"/>
    <property type="match status" value="1"/>
</dbReference>
<dbReference type="InterPro" id="IPR051204">
    <property type="entry name" value="ABC_transp_perm/SBD"/>
</dbReference>
<reference evidence="11 12" key="1">
    <citation type="journal article" date="2016" name="Front. Microbiol.">
        <title>Genomic Resource of Rice Seed Associated Bacteria.</title>
        <authorList>
            <person name="Midha S."/>
            <person name="Bansal K."/>
            <person name="Sharma S."/>
            <person name="Kumar N."/>
            <person name="Patil P.P."/>
            <person name="Chaudhry V."/>
            <person name="Patil P.B."/>
        </authorList>
    </citation>
    <scope>NUCLEOTIDE SEQUENCE [LARGE SCALE GENOMIC DNA]</scope>
    <source>
        <strain evidence="9 12">NS263</strain>
        <strain evidence="10 11">NS359</strain>
    </source>
</reference>
<dbReference type="PANTHER" id="PTHR30177">
    <property type="entry name" value="GLYCINE BETAINE/L-PROLINE TRANSPORT SYSTEM PERMEASE PROTEIN PROW"/>
    <property type="match status" value="1"/>
</dbReference>
<dbReference type="GO" id="GO:0055085">
    <property type="term" value="P:transmembrane transport"/>
    <property type="evidence" value="ECO:0007669"/>
    <property type="project" value="InterPro"/>
</dbReference>
<keyword evidence="12" id="KW-1185">Reference proteome</keyword>
<evidence type="ECO:0000256" key="5">
    <source>
        <dbReference type="ARBA" id="ARBA00023136"/>
    </source>
</evidence>
<keyword evidence="5 6" id="KW-0472">Membrane</keyword>
<dbReference type="CDD" id="cd06261">
    <property type="entry name" value="TM_PBP2"/>
    <property type="match status" value="1"/>
</dbReference>
<comment type="subcellular location">
    <subcellularLocation>
        <location evidence="6">Cell membrane</location>
        <topology evidence="6">Multi-pass membrane protein</topology>
    </subcellularLocation>
    <subcellularLocation>
        <location evidence="1">Membrane</location>
        <topology evidence="1">Multi-pass membrane protein</topology>
    </subcellularLocation>
</comment>
<evidence type="ECO:0000313" key="12">
    <source>
        <dbReference type="Proteomes" id="UP000078335"/>
    </source>
</evidence>
<evidence type="ECO:0000313" key="11">
    <source>
        <dbReference type="Proteomes" id="UP000072763"/>
    </source>
</evidence>
<comment type="caution">
    <text evidence="10">The sequence shown here is derived from an EMBL/GenBank/DDBJ whole genome shotgun (WGS) entry which is preliminary data.</text>
</comment>
<dbReference type="GO" id="GO:0005886">
    <property type="term" value="C:plasma membrane"/>
    <property type="evidence" value="ECO:0007669"/>
    <property type="project" value="UniProtKB-SubCell"/>
</dbReference>